<keyword evidence="1" id="KW-0433">Leucine-rich repeat</keyword>
<dbReference type="AlphaFoldDB" id="A0A8T0PZY0"/>
<comment type="similarity">
    <text evidence="3">Belongs to the SHOC2 family.</text>
</comment>
<dbReference type="EMBL" id="CM029050">
    <property type="protein sequence ID" value="KAG2565912.1"/>
    <property type="molecule type" value="Genomic_DNA"/>
</dbReference>
<evidence type="ECO:0000313" key="5">
    <source>
        <dbReference type="Proteomes" id="UP000823388"/>
    </source>
</evidence>
<dbReference type="PANTHER" id="PTHR48051:SF1">
    <property type="entry name" value="RAS SUPPRESSOR PROTEIN 1"/>
    <property type="match status" value="1"/>
</dbReference>
<evidence type="ECO:0000313" key="4">
    <source>
        <dbReference type="EMBL" id="KAG2565912.1"/>
    </source>
</evidence>
<dbReference type="SUPFAM" id="SSF52058">
    <property type="entry name" value="L domain-like"/>
    <property type="match status" value="1"/>
</dbReference>
<accession>A0A8T0PZY0</accession>
<dbReference type="InterPro" id="IPR032675">
    <property type="entry name" value="LRR_dom_sf"/>
</dbReference>
<evidence type="ECO:0000256" key="1">
    <source>
        <dbReference type="ARBA" id="ARBA00022614"/>
    </source>
</evidence>
<dbReference type="PANTHER" id="PTHR48051">
    <property type="match status" value="1"/>
</dbReference>
<dbReference type="Proteomes" id="UP000823388">
    <property type="component" value="Chromosome 7N"/>
</dbReference>
<dbReference type="Gene3D" id="3.80.10.10">
    <property type="entry name" value="Ribonuclease Inhibitor"/>
    <property type="match status" value="2"/>
</dbReference>
<dbReference type="InterPro" id="IPR050216">
    <property type="entry name" value="LRR_domain-containing"/>
</dbReference>
<organism evidence="4 5">
    <name type="scientific">Panicum virgatum</name>
    <name type="common">Blackwell switchgrass</name>
    <dbReference type="NCBI Taxonomy" id="38727"/>
    <lineage>
        <taxon>Eukaryota</taxon>
        <taxon>Viridiplantae</taxon>
        <taxon>Streptophyta</taxon>
        <taxon>Embryophyta</taxon>
        <taxon>Tracheophyta</taxon>
        <taxon>Spermatophyta</taxon>
        <taxon>Magnoliopsida</taxon>
        <taxon>Liliopsida</taxon>
        <taxon>Poales</taxon>
        <taxon>Poaceae</taxon>
        <taxon>PACMAD clade</taxon>
        <taxon>Panicoideae</taxon>
        <taxon>Panicodae</taxon>
        <taxon>Paniceae</taxon>
        <taxon>Panicinae</taxon>
        <taxon>Panicum</taxon>
        <taxon>Panicum sect. Hiantes</taxon>
    </lineage>
</organism>
<evidence type="ECO:0000256" key="2">
    <source>
        <dbReference type="ARBA" id="ARBA00022737"/>
    </source>
</evidence>
<gene>
    <name evidence="4" type="ORF">PVAP13_7NG160968</name>
</gene>
<name>A0A8T0PZY0_PANVG</name>
<evidence type="ECO:0000256" key="3">
    <source>
        <dbReference type="ARBA" id="ARBA00023786"/>
    </source>
</evidence>
<reference evidence="4" key="1">
    <citation type="submission" date="2020-05" db="EMBL/GenBank/DDBJ databases">
        <title>WGS assembly of Panicum virgatum.</title>
        <authorList>
            <person name="Lovell J.T."/>
            <person name="Jenkins J."/>
            <person name="Shu S."/>
            <person name="Juenger T.E."/>
            <person name="Schmutz J."/>
        </authorList>
    </citation>
    <scope>NUCLEOTIDE SEQUENCE</scope>
    <source>
        <strain evidence="4">AP13</strain>
    </source>
</reference>
<comment type="caution">
    <text evidence="4">The sequence shown here is derived from an EMBL/GenBank/DDBJ whole genome shotgun (WGS) entry which is preliminary data.</text>
</comment>
<dbReference type="GO" id="GO:0005737">
    <property type="term" value="C:cytoplasm"/>
    <property type="evidence" value="ECO:0007669"/>
    <property type="project" value="TreeGrafter"/>
</dbReference>
<keyword evidence="2" id="KW-0677">Repeat</keyword>
<proteinExistence type="inferred from homology"/>
<sequence length="853" mass="97058">MVESSPFRMPLTEWRHHLQDINFWLNGYLNSPAYHELEEKLDKYCVQWNVGVGPTACFTRAISSITRDVNIKKHGPLDHVIEVGMEHAASELGIRFDDINDMLHIKVAEQLGLLEHKNDMADAELRYYTYNMEKKQDDTVSPRELKYSVAPQIMQNLLTKRYLLVVQNLDRPIKPIVLDDTTEGLWLPAPGWNDSFWIVSTTSQDVYDRSNKPDAPRVIKSFSGDNILILTLHSLKQAAKYISVAVGHGEKYWHHVALECFHYASMLLLIPCSSNVDPPKCDAQADVSSDVLIRQWAAQGILPVMKPSVQEKMGEDTDGYHCQYYGDDIYQLGNVILEAFREYSLLQLPFSPATKDDEATISAAHFLTYHRLVVEPLTSDELCEGNHSQLEHMQWISHVGDQGWHVSRDWLSQGSSGPTTLIIRDCSQHSRLFMKLESDDFLAKLPCLRVLDISYTPIESLPPSIYCLQKLQLLSLRGCYNLRSPFSFPDTEITLCANNSNKKLNLLYLDLSYSNISTFQCDFFHSIPTLKELLLVKCSNLEELPLSALALSTLTKLEIIDNKKFISFSRLTEMAFDGHGTLHSFSLVGTPHIKRLSLHGCSKLESVDIMEVDALEELDLSATAIKELPDNIPNLPQLRRLLLRGVPSLRRFPWHKLDRFPDVFCLDQCSSTGTVNHDCSTPQVAQVCISDSRLFYSFNNATKGLVRGGRILKSFHVQITSCKAITRKIQDEEDMVKTNKVHASLAAYADVNHRYLTDGVSMVSMDDVPPFRESERHVGISAVERYPHGLRYLLAVTKSISMPDDTHVSCLNDLSRRSLGILEECKLQRCHRMVHVFNYEYFARAFARPRFFP</sequence>
<protein>
    <submittedName>
        <fullName evidence="4">Uncharacterized protein</fullName>
    </submittedName>
</protein>
<keyword evidence="5" id="KW-1185">Reference proteome</keyword>